<dbReference type="Gramene" id="CMS177CT">
    <property type="protein sequence ID" value="CMS177CT"/>
    <property type="gene ID" value="CMS177C"/>
</dbReference>
<keyword evidence="3" id="KW-1185">Reference proteome</keyword>
<evidence type="ECO:0000256" key="1">
    <source>
        <dbReference type="SAM" id="MobiDB-lite"/>
    </source>
</evidence>
<feature type="compositionally biased region" description="Basic and acidic residues" evidence="1">
    <location>
        <begin position="137"/>
        <end position="148"/>
    </location>
</feature>
<dbReference type="InterPro" id="IPR053733">
    <property type="entry name" value="Heme_Transport_Util_sf"/>
</dbReference>
<dbReference type="Gene3D" id="3.40.1570.10">
    <property type="entry name" value="HemS/ChuS/ChuX like domains"/>
    <property type="match status" value="1"/>
</dbReference>
<dbReference type="OrthoDB" id="10467619at2759"/>
<evidence type="ECO:0000313" key="2">
    <source>
        <dbReference type="EMBL" id="BAM82794.1"/>
    </source>
</evidence>
<name>M1VBQ5_CYAM1</name>
<accession>M1VBQ5</accession>
<dbReference type="HOGENOM" id="CLU_1211297_0_0_1"/>
<dbReference type="GeneID" id="16997598"/>
<gene>
    <name evidence="2" type="ORF">CYME_CMS177C</name>
</gene>
<sequence>MLFVSFAPQTLYSTNTGFRAARCRRRARTPNTRYCNVVAQVGTRRQRVAITDLVTEIVLSFDQVRIVSATGKTGAAVLETTFPLLAEGAHVRTFETVINRDAGGDPTTSQVVSVLTPDRNFELHLDSSRVKSVQFVRETRPRGTTERAHHARGAGETADPNGGAEDATVFSIRWLDADDNIILNMIVDGPDASSVAVDVDRQRLRASAIAAWTAMRDKYGDWLDIDTGA</sequence>
<dbReference type="KEGG" id="cme:CYME_CMS177C"/>
<protein>
    <submittedName>
        <fullName evidence="2">Uncharacterized protein</fullName>
    </submittedName>
</protein>
<dbReference type="EMBL" id="AP006501">
    <property type="protein sequence ID" value="BAM82794.1"/>
    <property type="molecule type" value="Genomic_DNA"/>
</dbReference>
<dbReference type="AlphaFoldDB" id="M1VBQ5"/>
<organism evidence="2 3">
    <name type="scientific">Cyanidioschyzon merolae (strain NIES-3377 / 10D)</name>
    <name type="common">Unicellular red alga</name>
    <dbReference type="NCBI Taxonomy" id="280699"/>
    <lineage>
        <taxon>Eukaryota</taxon>
        <taxon>Rhodophyta</taxon>
        <taxon>Bangiophyceae</taxon>
        <taxon>Cyanidiales</taxon>
        <taxon>Cyanidiaceae</taxon>
        <taxon>Cyanidioschyzon</taxon>
    </lineage>
</organism>
<dbReference type="Proteomes" id="UP000007014">
    <property type="component" value="Chromosome 19"/>
</dbReference>
<evidence type="ECO:0000313" key="3">
    <source>
        <dbReference type="Proteomes" id="UP000007014"/>
    </source>
</evidence>
<reference evidence="2 3" key="2">
    <citation type="journal article" date="2007" name="BMC Biol.">
        <title>A 100%-complete sequence reveals unusually simple genomic features in the hot-spring red alga Cyanidioschyzon merolae.</title>
        <authorList>
            <person name="Nozaki H."/>
            <person name="Takano H."/>
            <person name="Misumi O."/>
            <person name="Terasawa K."/>
            <person name="Matsuzaki M."/>
            <person name="Maruyama S."/>
            <person name="Nishida K."/>
            <person name="Yagisawa F."/>
            <person name="Yoshida Y."/>
            <person name="Fujiwara T."/>
            <person name="Takio S."/>
            <person name="Tamura K."/>
            <person name="Chung S.J."/>
            <person name="Nakamura S."/>
            <person name="Kuroiwa H."/>
            <person name="Tanaka K."/>
            <person name="Sato N."/>
            <person name="Kuroiwa T."/>
        </authorList>
    </citation>
    <scope>NUCLEOTIDE SEQUENCE [LARGE SCALE GENOMIC DNA]</scope>
    <source>
        <strain evidence="2 3">10D</strain>
    </source>
</reference>
<dbReference type="RefSeq" id="XP_005538830.1">
    <property type="nucleotide sequence ID" value="XM_005538773.1"/>
</dbReference>
<proteinExistence type="predicted"/>
<feature type="region of interest" description="Disordered" evidence="1">
    <location>
        <begin position="137"/>
        <end position="163"/>
    </location>
</feature>
<reference evidence="2 3" key="1">
    <citation type="journal article" date="2004" name="Nature">
        <title>Genome sequence of the ultrasmall unicellular red alga Cyanidioschyzon merolae 10D.</title>
        <authorList>
            <person name="Matsuzaki M."/>
            <person name="Misumi O."/>
            <person name="Shin-i T."/>
            <person name="Maruyama S."/>
            <person name="Takahara M."/>
            <person name="Miyagishima S."/>
            <person name="Mori T."/>
            <person name="Nishida K."/>
            <person name="Yagisawa F."/>
            <person name="Nishida K."/>
            <person name="Yoshida Y."/>
            <person name="Nishimura Y."/>
            <person name="Nakao S."/>
            <person name="Kobayashi T."/>
            <person name="Momoyama Y."/>
            <person name="Higashiyama T."/>
            <person name="Minoda A."/>
            <person name="Sano M."/>
            <person name="Nomoto H."/>
            <person name="Oishi K."/>
            <person name="Hayashi H."/>
            <person name="Ohta F."/>
            <person name="Nishizaka S."/>
            <person name="Haga S."/>
            <person name="Miura S."/>
            <person name="Morishita T."/>
            <person name="Kabeya Y."/>
            <person name="Terasawa K."/>
            <person name="Suzuki Y."/>
            <person name="Ishii Y."/>
            <person name="Asakawa S."/>
            <person name="Takano H."/>
            <person name="Ohta N."/>
            <person name="Kuroiwa H."/>
            <person name="Tanaka K."/>
            <person name="Shimizu N."/>
            <person name="Sugano S."/>
            <person name="Sato N."/>
            <person name="Nozaki H."/>
            <person name="Ogasawara N."/>
            <person name="Kohara Y."/>
            <person name="Kuroiwa T."/>
        </authorList>
    </citation>
    <scope>NUCLEOTIDE SEQUENCE [LARGE SCALE GENOMIC DNA]</scope>
    <source>
        <strain evidence="2 3">10D</strain>
    </source>
</reference>